<dbReference type="EMBL" id="CP061336">
    <property type="protein sequence ID" value="QNU66007.1"/>
    <property type="molecule type" value="Genomic_DNA"/>
</dbReference>
<dbReference type="Proteomes" id="UP000306409">
    <property type="component" value="Chromosome"/>
</dbReference>
<reference evidence="1 2" key="1">
    <citation type="submission" date="2020-09" db="EMBL/GenBank/DDBJ databases">
        <title>Characterization and genome sequencing of Ruminiclostridium sp. nov. MA18.</title>
        <authorList>
            <person name="Rettenmaier R."/>
            <person name="Kowollik M.-L."/>
            <person name="Liebl W."/>
            <person name="Zverlov V."/>
        </authorList>
    </citation>
    <scope>NUCLEOTIDE SEQUENCE [LARGE SCALE GENOMIC DNA]</scope>
    <source>
        <strain evidence="1 2">MA18</strain>
    </source>
</reference>
<protein>
    <submittedName>
        <fullName evidence="1">Uncharacterized protein</fullName>
    </submittedName>
</protein>
<dbReference type="AlphaFoldDB" id="A0A4U7JH55"/>
<organism evidence="1 2">
    <name type="scientific">Ruminiclostridium herbifermentans</name>
    <dbReference type="NCBI Taxonomy" id="2488810"/>
    <lineage>
        <taxon>Bacteria</taxon>
        <taxon>Bacillati</taxon>
        <taxon>Bacillota</taxon>
        <taxon>Clostridia</taxon>
        <taxon>Eubacteriales</taxon>
        <taxon>Oscillospiraceae</taxon>
        <taxon>Ruminiclostridium</taxon>
    </lineage>
</organism>
<name>A0A4U7JH55_9FIRM</name>
<accession>A0A4U7JH55</accession>
<dbReference type="OrthoDB" id="9773249at2"/>
<keyword evidence="2" id="KW-1185">Reference proteome</keyword>
<dbReference type="RefSeq" id="WP_137696755.1">
    <property type="nucleotide sequence ID" value="NZ_CP061336.1"/>
</dbReference>
<proteinExistence type="predicted"/>
<sequence length="147" mass="16823">MTKVFIATPTSKLGYLPGEPVLIYRRHTGEGPATYKSVITSFCTIIKQINIKQMGREIIGYNEFVKIIGNKSVFNEIELRNIYNKSNVVVLELLYNGYLGKGNNINHKTLKQNGWFEGYPYTNKLSKEQFKRILEMGGKNVQDIIID</sequence>
<dbReference type="KEGG" id="rher:EHE19_014100"/>
<gene>
    <name evidence="1" type="ORF">EHE19_014100</name>
</gene>
<evidence type="ECO:0000313" key="1">
    <source>
        <dbReference type="EMBL" id="QNU66007.1"/>
    </source>
</evidence>
<evidence type="ECO:0000313" key="2">
    <source>
        <dbReference type="Proteomes" id="UP000306409"/>
    </source>
</evidence>